<evidence type="ECO:0000313" key="12">
    <source>
        <dbReference type="Proteomes" id="UP000037425"/>
    </source>
</evidence>
<dbReference type="GO" id="GO:0022857">
    <property type="term" value="F:transmembrane transporter activity"/>
    <property type="evidence" value="ECO:0007669"/>
    <property type="project" value="InterPro"/>
</dbReference>
<feature type="transmembrane region" description="Helical" evidence="9">
    <location>
        <begin position="187"/>
        <end position="210"/>
    </location>
</feature>
<dbReference type="Pfam" id="PF00528">
    <property type="entry name" value="BPD_transp_1"/>
    <property type="match status" value="1"/>
</dbReference>
<dbReference type="Proteomes" id="UP000037425">
    <property type="component" value="Unassembled WGS sequence"/>
</dbReference>
<dbReference type="InterPro" id="IPR010065">
    <property type="entry name" value="AA_ABC_transptr_permease_3TM"/>
</dbReference>
<comment type="similarity">
    <text evidence="2">Belongs to the binding-protein-dependent transport system permease family. HisMQ subfamily.</text>
</comment>
<evidence type="ECO:0000256" key="2">
    <source>
        <dbReference type="ARBA" id="ARBA00010072"/>
    </source>
</evidence>
<evidence type="ECO:0000256" key="4">
    <source>
        <dbReference type="ARBA" id="ARBA00022475"/>
    </source>
</evidence>
<keyword evidence="7 9" id="KW-1133">Transmembrane helix</keyword>
<sequence length="219" mass="23450">MTELSTFILILEGLLAGAGVTVVVTLVSLLLSVSLGFVLALVRQFGKRRALHALIDLYCEIMRNIPALTHLFILYFGLASIGFRLSSIAAAILGLGLIGGAVTCDLFRAGFAALPKGQAEAALAVGFTPFQTILDILTPQAMRIALPSLGNYAVQLLKDTSIVSAIAAPEIMFYARSMVTSSFQTTLIYTTVALLYLALALPLMQAIRILENRYGRLKA</sequence>
<keyword evidence="5 9" id="KW-0812">Transmembrane</keyword>
<accession>A0A0L8BLK3</accession>
<dbReference type="InterPro" id="IPR043429">
    <property type="entry name" value="ArtM/GltK/GlnP/TcyL/YhdX-like"/>
</dbReference>
<dbReference type="PANTHER" id="PTHR30614:SF0">
    <property type="entry name" value="L-CYSTINE TRANSPORT SYSTEM PERMEASE PROTEIN TCYL"/>
    <property type="match status" value="1"/>
</dbReference>
<dbReference type="SUPFAM" id="SSF161098">
    <property type="entry name" value="MetI-like"/>
    <property type="match status" value="1"/>
</dbReference>
<evidence type="ECO:0000259" key="10">
    <source>
        <dbReference type="PROSITE" id="PS50928"/>
    </source>
</evidence>
<dbReference type="PROSITE" id="PS50928">
    <property type="entry name" value="ABC_TM1"/>
    <property type="match status" value="1"/>
</dbReference>
<keyword evidence="6" id="KW-0029">Amino-acid transport</keyword>
<dbReference type="RefSeq" id="WP_053251064.1">
    <property type="nucleotide sequence ID" value="NZ_LGAP01000018.1"/>
</dbReference>
<dbReference type="PATRIC" id="fig|106592.7.peg.2393"/>
<comment type="caution">
    <text evidence="11">The sequence shown here is derived from an EMBL/GenBank/DDBJ whole genome shotgun (WGS) entry which is preliminary data.</text>
</comment>
<dbReference type="OrthoDB" id="7341446at2"/>
<dbReference type="PANTHER" id="PTHR30614">
    <property type="entry name" value="MEMBRANE COMPONENT OF AMINO ACID ABC TRANSPORTER"/>
    <property type="match status" value="1"/>
</dbReference>
<dbReference type="Gene3D" id="1.10.3720.10">
    <property type="entry name" value="MetI-like"/>
    <property type="match status" value="1"/>
</dbReference>
<proteinExistence type="inferred from homology"/>
<evidence type="ECO:0000256" key="1">
    <source>
        <dbReference type="ARBA" id="ARBA00004429"/>
    </source>
</evidence>
<evidence type="ECO:0000256" key="8">
    <source>
        <dbReference type="ARBA" id="ARBA00023136"/>
    </source>
</evidence>
<evidence type="ECO:0000256" key="3">
    <source>
        <dbReference type="ARBA" id="ARBA00022448"/>
    </source>
</evidence>
<protein>
    <submittedName>
        <fullName evidence="11">ABC transporter permease</fullName>
    </submittedName>
</protein>
<evidence type="ECO:0000256" key="6">
    <source>
        <dbReference type="ARBA" id="ARBA00022970"/>
    </source>
</evidence>
<evidence type="ECO:0000313" key="11">
    <source>
        <dbReference type="EMBL" id="KOF15567.1"/>
    </source>
</evidence>
<dbReference type="InterPro" id="IPR035906">
    <property type="entry name" value="MetI-like_sf"/>
</dbReference>
<evidence type="ECO:0000256" key="7">
    <source>
        <dbReference type="ARBA" id="ARBA00022989"/>
    </source>
</evidence>
<dbReference type="AlphaFoldDB" id="A0A0L8BLK3"/>
<dbReference type="InterPro" id="IPR000515">
    <property type="entry name" value="MetI-like"/>
</dbReference>
<dbReference type="GO" id="GO:0006865">
    <property type="term" value="P:amino acid transport"/>
    <property type="evidence" value="ECO:0007669"/>
    <property type="project" value="UniProtKB-KW"/>
</dbReference>
<evidence type="ECO:0000256" key="5">
    <source>
        <dbReference type="ARBA" id="ARBA00022692"/>
    </source>
</evidence>
<comment type="subcellular location">
    <subcellularLocation>
        <location evidence="1">Cell inner membrane</location>
        <topology evidence="1">Multi-pass membrane protein</topology>
    </subcellularLocation>
    <subcellularLocation>
        <location evidence="9">Cell membrane</location>
        <topology evidence="9">Multi-pass membrane protein</topology>
    </subcellularLocation>
</comment>
<feature type="transmembrane region" description="Helical" evidence="9">
    <location>
        <begin position="72"/>
        <end position="98"/>
    </location>
</feature>
<organism evidence="11 12">
    <name type="scientific">Ensifer adhaerens</name>
    <name type="common">Sinorhizobium morelense</name>
    <dbReference type="NCBI Taxonomy" id="106592"/>
    <lineage>
        <taxon>Bacteria</taxon>
        <taxon>Pseudomonadati</taxon>
        <taxon>Pseudomonadota</taxon>
        <taxon>Alphaproteobacteria</taxon>
        <taxon>Hyphomicrobiales</taxon>
        <taxon>Rhizobiaceae</taxon>
        <taxon>Sinorhizobium/Ensifer group</taxon>
        <taxon>Ensifer</taxon>
    </lineage>
</organism>
<dbReference type="EMBL" id="LGAP01000018">
    <property type="protein sequence ID" value="KOF15567.1"/>
    <property type="molecule type" value="Genomic_DNA"/>
</dbReference>
<dbReference type="GO" id="GO:0043190">
    <property type="term" value="C:ATP-binding cassette (ABC) transporter complex"/>
    <property type="evidence" value="ECO:0007669"/>
    <property type="project" value="InterPro"/>
</dbReference>
<reference evidence="12" key="1">
    <citation type="submission" date="2015-07" db="EMBL/GenBank/DDBJ databases">
        <title>Whole genome sequence of an Ensifer adhaerens strain isolated from a cave pool in the Wind Cave National Park.</title>
        <authorList>
            <person name="Eng W.W.H."/>
            <person name="Gan H.M."/>
            <person name="Barton H.A."/>
            <person name="Savka M.A."/>
        </authorList>
    </citation>
    <scope>NUCLEOTIDE SEQUENCE [LARGE SCALE GENOMIC DNA]</scope>
    <source>
        <strain evidence="12">SD006</strain>
    </source>
</reference>
<keyword evidence="4" id="KW-1003">Cell membrane</keyword>
<feature type="transmembrane region" description="Helical" evidence="9">
    <location>
        <begin position="20"/>
        <end position="42"/>
    </location>
</feature>
<dbReference type="NCBIfam" id="TIGR01726">
    <property type="entry name" value="HEQRo_perm_3TM"/>
    <property type="match status" value="1"/>
</dbReference>
<dbReference type="CDD" id="cd06261">
    <property type="entry name" value="TM_PBP2"/>
    <property type="match status" value="1"/>
</dbReference>
<evidence type="ECO:0000256" key="9">
    <source>
        <dbReference type="RuleBase" id="RU363032"/>
    </source>
</evidence>
<feature type="domain" description="ABC transmembrane type-1" evidence="10">
    <location>
        <begin position="18"/>
        <end position="205"/>
    </location>
</feature>
<name>A0A0L8BLK3_ENSAD</name>
<keyword evidence="3 9" id="KW-0813">Transport</keyword>
<keyword evidence="8 9" id="KW-0472">Membrane</keyword>
<gene>
    <name evidence="11" type="ORF">AC244_22625</name>
</gene>